<dbReference type="PANTHER" id="PTHR32086">
    <property type="entry name" value="FANCONI ANEMIA GROUP D2 PROTEIN"/>
    <property type="match status" value="1"/>
</dbReference>
<comment type="caution">
    <text evidence="6">The sequence shown here is derived from an EMBL/GenBank/DDBJ whole genome shotgun (WGS) entry which is preliminary data.</text>
</comment>
<dbReference type="PANTHER" id="PTHR32086:SF0">
    <property type="entry name" value="FANCONI ANEMIA GROUP D2 PROTEIN"/>
    <property type="match status" value="1"/>
</dbReference>
<name>A0ABN9BYU6_9NEOB</name>
<sequence length="171" mass="19075">MLFEKIPEFLYDSVGSDGISIPRLIINQLKWLDLVVSSKDLTSKIMQLILVSPADVQQHIISSLPEILEDSEHNDVAKELSSLLQQNSQLTVPILDAFSGLNLNTELLTEVRQWVMSTLSAVDLEVVPVIVKFVLHTVTPTDAVEVISELRQKLDVECVCFSFTATCHQSK</sequence>
<proteinExistence type="inferred from homology"/>
<evidence type="ECO:0000256" key="2">
    <source>
        <dbReference type="ARBA" id="ARBA00022499"/>
    </source>
</evidence>
<dbReference type="EMBL" id="CATNWA010006697">
    <property type="protein sequence ID" value="CAI9552633.1"/>
    <property type="molecule type" value="Genomic_DNA"/>
</dbReference>
<organism evidence="6 7">
    <name type="scientific">Staurois parvus</name>
    <dbReference type="NCBI Taxonomy" id="386267"/>
    <lineage>
        <taxon>Eukaryota</taxon>
        <taxon>Metazoa</taxon>
        <taxon>Chordata</taxon>
        <taxon>Craniata</taxon>
        <taxon>Vertebrata</taxon>
        <taxon>Euteleostomi</taxon>
        <taxon>Amphibia</taxon>
        <taxon>Batrachia</taxon>
        <taxon>Anura</taxon>
        <taxon>Neobatrachia</taxon>
        <taxon>Ranoidea</taxon>
        <taxon>Ranidae</taxon>
        <taxon>Staurois</taxon>
    </lineage>
</organism>
<evidence type="ECO:0000313" key="6">
    <source>
        <dbReference type="EMBL" id="CAI9552633.1"/>
    </source>
</evidence>
<evidence type="ECO:0000256" key="1">
    <source>
        <dbReference type="ARBA" id="ARBA00004123"/>
    </source>
</evidence>
<protein>
    <recommendedName>
        <fullName evidence="8">Fanconi Anaemia group E protein C-terminal domain-containing protein</fullName>
    </recommendedName>
</protein>
<keyword evidence="3" id="KW-0832">Ubl conjugation</keyword>
<keyword evidence="2" id="KW-1017">Isopeptide bond</keyword>
<accession>A0ABN9BYU6</accession>
<evidence type="ECO:0000256" key="3">
    <source>
        <dbReference type="ARBA" id="ARBA00022843"/>
    </source>
</evidence>
<gene>
    <name evidence="6" type="ORF">SPARVUS_LOCUS3921675</name>
</gene>
<evidence type="ECO:0000313" key="7">
    <source>
        <dbReference type="Proteomes" id="UP001162483"/>
    </source>
</evidence>
<keyword evidence="7" id="KW-1185">Reference proteome</keyword>
<dbReference type="InterPro" id="IPR029448">
    <property type="entry name" value="FANCD2"/>
</dbReference>
<comment type="similarity">
    <text evidence="5">Belongs to the Fanconi anemia protein FANCD2 family.</text>
</comment>
<reference evidence="6" key="1">
    <citation type="submission" date="2023-05" db="EMBL/GenBank/DDBJ databases">
        <authorList>
            <person name="Stuckert A."/>
        </authorList>
    </citation>
    <scope>NUCLEOTIDE SEQUENCE</scope>
</reference>
<dbReference type="Pfam" id="PF14631">
    <property type="entry name" value="FancD2"/>
    <property type="match status" value="1"/>
</dbReference>
<evidence type="ECO:0008006" key="8">
    <source>
        <dbReference type="Google" id="ProtNLM"/>
    </source>
</evidence>
<evidence type="ECO:0000256" key="5">
    <source>
        <dbReference type="ARBA" id="ARBA00093456"/>
    </source>
</evidence>
<comment type="subcellular location">
    <subcellularLocation>
        <location evidence="1">Nucleus</location>
    </subcellularLocation>
</comment>
<evidence type="ECO:0000256" key="4">
    <source>
        <dbReference type="ARBA" id="ARBA00023242"/>
    </source>
</evidence>
<keyword evidence="4" id="KW-0539">Nucleus</keyword>
<dbReference type="Proteomes" id="UP001162483">
    <property type="component" value="Unassembled WGS sequence"/>
</dbReference>